<evidence type="ECO:0000256" key="2">
    <source>
        <dbReference type="SAM" id="SignalP"/>
    </source>
</evidence>
<feature type="compositionally biased region" description="Gly residues" evidence="1">
    <location>
        <begin position="373"/>
        <end position="383"/>
    </location>
</feature>
<name>A0A6A7ASS0_9PLEO</name>
<dbReference type="CDD" id="cd00413">
    <property type="entry name" value="Glyco_hydrolase_16"/>
    <property type="match status" value="1"/>
</dbReference>
<dbReference type="EMBL" id="MU006342">
    <property type="protein sequence ID" value="KAF2845794.1"/>
    <property type="molecule type" value="Genomic_DNA"/>
</dbReference>
<dbReference type="GO" id="GO:0005975">
    <property type="term" value="P:carbohydrate metabolic process"/>
    <property type="evidence" value="ECO:0007669"/>
    <property type="project" value="InterPro"/>
</dbReference>
<dbReference type="GO" id="GO:0004553">
    <property type="term" value="F:hydrolase activity, hydrolyzing O-glycosyl compounds"/>
    <property type="evidence" value="ECO:0007669"/>
    <property type="project" value="InterPro"/>
</dbReference>
<sequence length="413" mass="44259">MPRSIGTLAVAIFCYATLVRADCECGYTVTSNGSASTAPALYTDLIETNFLHVQNITQNTDWRIQTYASRSQRPFGRNATRENVIANPLADNSTLDGPGVLGGAAGLQLWVRGGPPINNYVPSAEIATRRKDLLYGSIRVAARLTPINGTCSAMYTYFNDTQEIDVELLSRHYAKPVSPPESPLNLVLHSVESLQAGRQEPNTENYGRPVVPIDLTAAFHEYRFDWFPGRVSFFLDGEWIYDLNSDDVPVIGSQFLMNHWSNGAPGWSLGPPEQDTVMTVSYFKAYFNSSNPQRTTDFIDRCTDASRPGAICAVPNQSGAPNATGVGATNGDGTAAKPAFGQSTGAQSFFFSEQNNQTVNQTIYNASSPSSTGGTGAGSGGAPGTSSSASASVLKNGYTLCWMALGLVFAYSL</sequence>
<organism evidence="4 5">
    <name type="scientific">Plenodomus tracheiphilus IPT5</name>
    <dbReference type="NCBI Taxonomy" id="1408161"/>
    <lineage>
        <taxon>Eukaryota</taxon>
        <taxon>Fungi</taxon>
        <taxon>Dikarya</taxon>
        <taxon>Ascomycota</taxon>
        <taxon>Pezizomycotina</taxon>
        <taxon>Dothideomycetes</taxon>
        <taxon>Pleosporomycetidae</taxon>
        <taxon>Pleosporales</taxon>
        <taxon>Pleosporineae</taxon>
        <taxon>Leptosphaeriaceae</taxon>
        <taxon>Plenodomus</taxon>
    </lineage>
</organism>
<dbReference type="InterPro" id="IPR000757">
    <property type="entry name" value="Beta-glucanase-like"/>
</dbReference>
<reference evidence="4" key="1">
    <citation type="submission" date="2020-01" db="EMBL/GenBank/DDBJ databases">
        <authorList>
            <consortium name="DOE Joint Genome Institute"/>
            <person name="Haridas S."/>
            <person name="Albert R."/>
            <person name="Binder M."/>
            <person name="Bloem J."/>
            <person name="Labutti K."/>
            <person name="Salamov A."/>
            <person name="Andreopoulos B."/>
            <person name="Baker S.E."/>
            <person name="Barry K."/>
            <person name="Bills G."/>
            <person name="Bluhm B.H."/>
            <person name="Cannon C."/>
            <person name="Castanera R."/>
            <person name="Culley D.E."/>
            <person name="Daum C."/>
            <person name="Ezra D."/>
            <person name="Gonzalez J.B."/>
            <person name="Henrissat B."/>
            <person name="Kuo A."/>
            <person name="Liang C."/>
            <person name="Lipzen A."/>
            <person name="Lutzoni F."/>
            <person name="Magnuson J."/>
            <person name="Mondo S."/>
            <person name="Nolan M."/>
            <person name="Ohm R."/>
            <person name="Pangilinan J."/>
            <person name="Park H.-J."/>
            <person name="Ramirez L."/>
            <person name="Alfaro M."/>
            <person name="Sun H."/>
            <person name="Tritt A."/>
            <person name="Yoshinaga Y."/>
            <person name="Zwiers L.-H."/>
            <person name="Turgeon B.G."/>
            <person name="Goodwin S.B."/>
            <person name="Spatafora J.W."/>
            <person name="Crous P.W."/>
            <person name="Grigoriev I.V."/>
        </authorList>
    </citation>
    <scope>NUCLEOTIDE SEQUENCE</scope>
    <source>
        <strain evidence="4">IPT5</strain>
    </source>
</reference>
<feature type="signal peptide" evidence="2">
    <location>
        <begin position="1"/>
        <end position="21"/>
    </location>
</feature>
<feature type="chain" id="PRO_5025443374" evidence="2">
    <location>
        <begin position="22"/>
        <end position="413"/>
    </location>
</feature>
<feature type="region of interest" description="Disordered" evidence="1">
    <location>
        <begin position="363"/>
        <end position="386"/>
    </location>
</feature>
<accession>A0A6A7ASS0</accession>
<keyword evidence="2" id="KW-0732">Signal</keyword>
<evidence type="ECO:0000256" key="1">
    <source>
        <dbReference type="SAM" id="MobiDB-lite"/>
    </source>
</evidence>
<dbReference type="Gene3D" id="2.60.120.200">
    <property type="match status" value="1"/>
</dbReference>
<dbReference type="Proteomes" id="UP000799423">
    <property type="component" value="Unassembled WGS sequence"/>
</dbReference>
<gene>
    <name evidence="4" type="ORF">T440DRAFT_511380</name>
</gene>
<keyword evidence="4" id="KW-0378">Hydrolase</keyword>
<keyword evidence="5" id="KW-1185">Reference proteome</keyword>
<dbReference type="PROSITE" id="PS51762">
    <property type="entry name" value="GH16_2"/>
    <property type="match status" value="1"/>
</dbReference>
<dbReference type="Pfam" id="PF00722">
    <property type="entry name" value="Glyco_hydro_16"/>
    <property type="match status" value="1"/>
</dbReference>
<dbReference type="OrthoDB" id="25131at2759"/>
<proteinExistence type="predicted"/>
<dbReference type="PANTHER" id="PTHR38121:SF5">
    <property type="entry name" value="GH16 DOMAIN-CONTAINING PROTEIN"/>
    <property type="match status" value="1"/>
</dbReference>
<evidence type="ECO:0000313" key="4">
    <source>
        <dbReference type="EMBL" id="KAF2845794.1"/>
    </source>
</evidence>
<dbReference type="AlphaFoldDB" id="A0A6A7ASS0"/>
<dbReference type="SUPFAM" id="SSF49899">
    <property type="entry name" value="Concanavalin A-like lectins/glucanases"/>
    <property type="match status" value="1"/>
</dbReference>
<dbReference type="InterPro" id="IPR013320">
    <property type="entry name" value="ConA-like_dom_sf"/>
</dbReference>
<protein>
    <submittedName>
        <fullName evidence="4">Glycoside hydrolase family 16 protein</fullName>
    </submittedName>
</protein>
<evidence type="ECO:0000313" key="5">
    <source>
        <dbReference type="Proteomes" id="UP000799423"/>
    </source>
</evidence>
<evidence type="ECO:0000259" key="3">
    <source>
        <dbReference type="PROSITE" id="PS51762"/>
    </source>
</evidence>
<feature type="domain" description="GH16" evidence="3">
    <location>
        <begin position="60"/>
        <end position="291"/>
    </location>
</feature>
<dbReference type="PANTHER" id="PTHR38121">
    <property type="entry name" value="GH16 DOMAIN-CONTAINING PROTEIN"/>
    <property type="match status" value="1"/>
</dbReference>